<dbReference type="Pfam" id="PF00842">
    <property type="entry name" value="Ala_racemase_C"/>
    <property type="match status" value="1"/>
</dbReference>
<dbReference type="PANTHER" id="PTHR30511:SF0">
    <property type="entry name" value="ALANINE RACEMASE, CATABOLIC-RELATED"/>
    <property type="match status" value="1"/>
</dbReference>
<evidence type="ECO:0000256" key="1">
    <source>
        <dbReference type="ARBA" id="ARBA00001933"/>
    </source>
</evidence>
<protein>
    <submittedName>
        <fullName evidence="5">Alanine racemase</fullName>
    </submittedName>
</protein>
<accession>A0ABP7ZEV5</accession>
<dbReference type="CDD" id="cd00430">
    <property type="entry name" value="PLPDE_III_AR"/>
    <property type="match status" value="1"/>
</dbReference>
<keyword evidence="6" id="KW-1185">Reference proteome</keyword>
<dbReference type="PROSITE" id="PS00395">
    <property type="entry name" value="ALANINE_RACEMASE"/>
    <property type="match status" value="1"/>
</dbReference>
<reference evidence="5" key="2">
    <citation type="submission" date="2023-12" db="EMBL/GenBank/DDBJ databases">
        <authorList>
            <person name="Sun Q."/>
            <person name="Inoue M."/>
        </authorList>
    </citation>
    <scope>NUCLEOTIDE SEQUENCE</scope>
    <source>
        <strain evidence="5">JCM 17590</strain>
    </source>
</reference>
<name>A0ABP7ZEV5_9MICO</name>
<dbReference type="SUPFAM" id="SSF50621">
    <property type="entry name" value="Alanine racemase C-terminal domain-like"/>
    <property type="match status" value="1"/>
</dbReference>
<reference evidence="5" key="1">
    <citation type="journal article" date="2014" name="Int. J. Syst. Evol. Microbiol.">
        <title>Complete genome of a new Firmicutes species belonging to the dominant human colonic microbiota ('Ruminococcus bicirculans') reveals two chromosomes and a selective capacity to utilize plant glucans.</title>
        <authorList>
            <consortium name="NISC Comparative Sequencing Program"/>
            <person name="Wegmann U."/>
            <person name="Louis P."/>
            <person name="Goesmann A."/>
            <person name="Henrissat B."/>
            <person name="Duncan S.H."/>
            <person name="Flint H.J."/>
        </authorList>
    </citation>
    <scope>NUCLEOTIDE SEQUENCE</scope>
    <source>
        <strain evidence="5">JCM 17590</strain>
    </source>
</reference>
<dbReference type="Gene3D" id="3.20.20.10">
    <property type="entry name" value="Alanine racemase"/>
    <property type="match status" value="1"/>
</dbReference>
<dbReference type="RefSeq" id="WP_344790155.1">
    <property type="nucleotide sequence ID" value="NZ_BAABBV010000001.1"/>
</dbReference>
<dbReference type="Proteomes" id="UP001415169">
    <property type="component" value="Unassembled WGS sequence"/>
</dbReference>
<feature type="domain" description="Alanine racemase C-terminal" evidence="4">
    <location>
        <begin position="250"/>
        <end position="363"/>
    </location>
</feature>
<comment type="caution">
    <text evidence="5">The sequence shown here is derived from an EMBL/GenBank/DDBJ whole genome shotgun (WGS) entry which is preliminary data.</text>
</comment>
<evidence type="ECO:0000256" key="2">
    <source>
        <dbReference type="ARBA" id="ARBA00022898"/>
    </source>
</evidence>
<dbReference type="SMART" id="SM01005">
    <property type="entry name" value="Ala_racemase_C"/>
    <property type="match status" value="1"/>
</dbReference>
<evidence type="ECO:0000313" key="6">
    <source>
        <dbReference type="Proteomes" id="UP001415169"/>
    </source>
</evidence>
<dbReference type="InterPro" id="IPR029066">
    <property type="entry name" value="PLP-binding_barrel"/>
</dbReference>
<dbReference type="InterPro" id="IPR011079">
    <property type="entry name" value="Ala_racemase_C"/>
</dbReference>
<dbReference type="InterPro" id="IPR001608">
    <property type="entry name" value="Ala_racemase_N"/>
</dbReference>
<dbReference type="InterPro" id="IPR020622">
    <property type="entry name" value="Ala_racemase_pyridoxalP-BS"/>
</dbReference>
<dbReference type="EMBL" id="BAABBV010000001">
    <property type="protein sequence ID" value="GAA4155683.1"/>
    <property type="molecule type" value="Genomic_DNA"/>
</dbReference>
<dbReference type="PRINTS" id="PR00992">
    <property type="entry name" value="ALARACEMASE"/>
</dbReference>
<keyword evidence="2" id="KW-0663">Pyridoxal phosphate</keyword>
<dbReference type="Gene3D" id="2.40.37.10">
    <property type="entry name" value="Lyase, Ornithine Decarboxylase, Chain A, domain 1"/>
    <property type="match status" value="1"/>
</dbReference>
<keyword evidence="3" id="KW-0413">Isomerase</keyword>
<organism evidence="5 6">
    <name type="scientific">Gryllotalpicola daejeonensis</name>
    <dbReference type="NCBI Taxonomy" id="993087"/>
    <lineage>
        <taxon>Bacteria</taxon>
        <taxon>Bacillati</taxon>
        <taxon>Actinomycetota</taxon>
        <taxon>Actinomycetes</taxon>
        <taxon>Micrococcales</taxon>
        <taxon>Microbacteriaceae</taxon>
        <taxon>Gryllotalpicola</taxon>
    </lineage>
</organism>
<dbReference type="SUPFAM" id="SSF51419">
    <property type="entry name" value="PLP-binding barrel"/>
    <property type="match status" value="1"/>
</dbReference>
<dbReference type="Pfam" id="PF01168">
    <property type="entry name" value="Ala_racemase_N"/>
    <property type="match status" value="1"/>
</dbReference>
<evidence type="ECO:0000313" key="5">
    <source>
        <dbReference type="EMBL" id="GAA4155683.1"/>
    </source>
</evidence>
<comment type="cofactor">
    <cofactor evidence="1">
        <name>pyridoxal 5'-phosphate</name>
        <dbReference type="ChEBI" id="CHEBI:597326"/>
    </cofactor>
</comment>
<evidence type="ECO:0000256" key="3">
    <source>
        <dbReference type="ARBA" id="ARBA00023235"/>
    </source>
</evidence>
<evidence type="ECO:0000259" key="4">
    <source>
        <dbReference type="SMART" id="SM01005"/>
    </source>
</evidence>
<proteinExistence type="predicted"/>
<dbReference type="PANTHER" id="PTHR30511">
    <property type="entry name" value="ALANINE RACEMASE"/>
    <property type="match status" value="1"/>
</dbReference>
<sequence length="365" mass="38407">MTAPLIEAVVDLGALEKNIAHLRRTVAPADLMVVVKADAYGHGRVPVARQAVAGGIRAIGALDVDTALELRAAGIGDDVTVLAWLYPPGQDFGEAIARRIDLGVSSLPELRSITDAAQRLAASEVFVPPHLHLKLDTGLHRNGATAADWPALVAAAVDAERAGLVRTFAAWTHIAEASEDDDTLALERFLDGVSVARELGASIEVRHLAASSAGLRRADVRLDMVRMGGHCWGIPSFDGVTPAEIGLTPVMTLRAQVLAVRELGDERAEAYVSAGYGDGVPRNVAGSCCVAVRGVQHPITRVERDHLVIAVAPGTEPAPGDIAVLFGTGADGEQTVRQWGDLSGTLGDEITTRIAARVPRRYLAP</sequence>
<dbReference type="InterPro" id="IPR000821">
    <property type="entry name" value="Ala_racemase"/>
</dbReference>
<gene>
    <name evidence="5" type="primary">alr_1</name>
    <name evidence="5" type="ORF">GCM10022286_04950</name>
</gene>
<dbReference type="InterPro" id="IPR009006">
    <property type="entry name" value="Ala_racemase/Decarboxylase_C"/>
</dbReference>